<keyword evidence="4" id="KW-1185">Reference proteome</keyword>
<dbReference type="PANTHER" id="PTHR11748">
    <property type="entry name" value="D-LACTATE DEHYDROGENASE"/>
    <property type="match status" value="1"/>
</dbReference>
<dbReference type="InterPro" id="IPR016169">
    <property type="entry name" value="FAD-bd_PCMH_sub2"/>
</dbReference>
<feature type="domain" description="FAD-binding PCMH-type" evidence="2">
    <location>
        <begin position="1"/>
        <end position="188"/>
    </location>
</feature>
<keyword evidence="1" id="KW-0274">FAD</keyword>
<name>A0ABS3E9P0_9GAMM</name>
<dbReference type="InterPro" id="IPR006094">
    <property type="entry name" value="Oxid_FAD_bind_N"/>
</dbReference>
<dbReference type="Proteomes" id="UP000664293">
    <property type="component" value="Unassembled WGS sequence"/>
</dbReference>
<evidence type="ECO:0000313" key="3">
    <source>
        <dbReference type="EMBL" id="MBN8431981.1"/>
    </source>
</evidence>
<organism evidence="3 4">
    <name type="scientific">Microbulbifer salipaludis</name>
    <dbReference type="NCBI Taxonomy" id="187980"/>
    <lineage>
        <taxon>Bacteria</taxon>
        <taxon>Pseudomonadati</taxon>
        <taxon>Pseudomonadota</taxon>
        <taxon>Gammaproteobacteria</taxon>
        <taxon>Cellvibrionales</taxon>
        <taxon>Microbulbiferaceae</taxon>
        <taxon>Microbulbifer</taxon>
    </lineage>
</organism>
<dbReference type="PROSITE" id="PS51387">
    <property type="entry name" value="FAD_PCMH"/>
    <property type="match status" value="1"/>
</dbReference>
<gene>
    <name evidence="3" type="ORF">JF535_14105</name>
</gene>
<dbReference type="InterPro" id="IPR036318">
    <property type="entry name" value="FAD-bd_PCMH-like_sf"/>
</dbReference>
<protein>
    <submittedName>
        <fullName evidence="3">FAD-binding protein</fullName>
    </submittedName>
</protein>
<dbReference type="EMBL" id="JAEKJR010000002">
    <property type="protein sequence ID" value="MBN8431981.1"/>
    <property type="molecule type" value="Genomic_DNA"/>
</dbReference>
<evidence type="ECO:0000313" key="4">
    <source>
        <dbReference type="Proteomes" id="UP000664293"/>
    </source>
</evidence>
<reference evidence="3 4" key="1">
    <citation type="submission" date="2020-12" db="EMBL/GenBank/DDBJ databases">
        <title>Oil enriched cultivation method for isolating marine PHA-producing bacteria.</title>
        <authorList>
            <person name="Zheng W."/>
            <person name="Yu S."/>
            <person name="Huang Y."/>
        </authorList>
    </citation>
    <scope>NUCLEOTIDE SEQUENCE [LARGE SCALE GENOMIC DNA]</scope>
    <source>
        <strain evidence="3 4">SN0-2</strain>
    </source>
</reference>
<sequence length="376" mass="40600">MAEMTNPDTNQDCSEGLAAQVRECYVTNAELEVGATSRPHLVVGGNGSRVALGMPGDATLILGAHRGIIDYQPEELTLRARAGTPLSELEALLAENNQCFAAEIPQPSPQSTLGGAIACGWDGPSRAFGMALRDSLLGCRLINGRGETVNFGGQVMKNVAGYDLARLQVGALGTLGAILDVTLRLQPRAEHTTSVSFEVEPEALGQWWRRTRNLRPLLTGTCYLDGRLYLRISGRAIAVQDLLTQLGGDATDFDWTALTNLQLPFFCSERLACVHVPRYARLPVTAGQALIEWEGARVWVREGDHHALARAAADLGGFVQVLRGPLVAVQADAPEWHRALRDALDPRGLFNPVQFRTRFCSSDGAPERVAKGVGQE</sequence>
<proteinExistence type="predicted"/>
<comment type="caution">
    <text evidence="3">The sequence shown here is derived from an EMBL/GenBank/DDBJ whole genome shotgun (WGS) entry which is preliminary data.</text>
</comment>
<dbReference type="Pfam" id="PF01565">
    <property type="entry name" value="FAD_binding_4"/>
    <property type="match status" value="1"/>
</dbReference>
<accession>A0ABS3E9P0</accession>
<evidence type="ECO:0000256" key="1">
    <source>
        <dbReference type="ARBA" id="ARBA00022827"/>
    </source>
</evidence>
<dbReference type="Gene3D" id="3.30.465.10">
    <property type="match status" value="1"/>
</dbReference>
<dbReference type="InterPro" id="IPR016166">
    <property type="entry name" value="FAD-bd_PCMH"/>
</dbReference>
<dbReference type="SUPFAM" id="SSF56176">
    <property type="entry name" value="FAD-binding/transporter-associated domain-like"/>
    <property type="match status" value="1"/>
</dbReference>
<dbReference type="PANTHER" id="PTHR11748:SF103">
    <property type="entry name" value="GLYCOLATE OXIDASE SUBUNIT GLCE"/>
    <property type="match status" value="1"/>
</dbReference>
<evidence type="ECO:0000259" key="2">
    <source>
        <dbReference type="PROSITE" id="PS51387"/>
    </source>
</evidence>
<keyword evidence="1" id="KW-0285">Flavoprotein</keyword>